<evidence type="ECO:0000256" key="8">
    <source>
        <dbReference type="ARBA" id="ARBA00035011"/>
    </source>
</evidence>
<dbReference type="Pfam" id="PF02298">
    <property type="entry name" value="Cu_bind_like"/>
    <property type="match status" value="1"/>
</dbReference>
<dbReference type="Gene3D" id="2.60.40.420">
    <property type="entry name" value="Cupredoxins - blue copper proteins"/>
    <property type="match status" value="1"/>
</dbReference>
<keyword evidence="2" id="KW-0336">GPI-anchor</keyword>
<evidence type="ECO:0000313" key="13">
    <source>
        <dbReference type="Proteomes" id="UP000189703"/>
    </source>
</evidence>
<dbReference type="GeneID" id="104610870"/>
<accession>A0A1U8BGH2</accession>
<feature type="signal peptide" evidence="12">
    <location>
        <begin position="1"/>
        <end position="32"/>
    </location>
</feature>
<evidence type="ECO:0000256" key="2">
    <source>
        <dbReference type="ARBA" id="ARBA00022622"/>
    </source>
</evidence>
<comment type="subcellular location">
    <subcellularLocation>
        <location evidence="9">Endomembrane system</location>
        <topology evidence="9">Lipid-anchor</topology>
    </subcellularLocation>
    <subcellularLocation>
        <location evidence="1">Membrane</location>
        <topology evidence="1">Lipid-anchor</topology>
        <topology evidence="1">GPI-anchor</topology>
    </subcellularLocation>
</comment>
<evidence type="ECO:0000256" key="11">
    <source>
        <dbReference type="SAM" id="Phobius"/>
    </source>
</evidence>
<feature type="chain" id="PRO_5044292434" evidence="12">
    <location>
        <begin position="33"/>
        <end position="202"/>
    </location>
</feature>
<dbReference type="PANTHER" id="PTHR33021">
    <property type="entry name" value="BLUE COPPER PROTEIN"/>
    <property type="match status" value="1"/>
</dbReference>
<evidence type="ECO:0000313" key="14">
    <source>
        <dbReference type="RefSeq" id="XP_010275992.1"/>
    </source>
</evidence>
<feature type="transmembrane region" description="Helical" evidence="11">
    <location>
        <begin position="181"/>
        <end position="201"/>
    </location>
</feature>
<keyword evidence="11" id="KW-1133">Transmembrane helix</keyword>
<dbReference type="GO" id="GO:0005886">
    <property type="term" value="C:plasma membrane"/>
    <property type="evidence" value="ECO:0000318"/>
    <property type="project" value="GO_Central"/>
</dbReference>
<gene>
    <name evidence="14" type="primary">LOC104610870</name>
</gene>
<keyword evidence="11" id="KW-0812">Transmembrane</keyword>
<comment type="similarity">
    <text evidence="8">Belongs to the early nodulin-like (ENODL) family.</text>
</comment>
<evidence type="ECO:0000256" key="7">
    <source>
        <dbReference type="ARBA" id="ARBA00023288"/>
    </source>
</evidence>
<keyword evidence="3 12" id="KW-0732">Signal</keyword>
<dbReference type="InterPro" id="IPR008972">
    <property type="entry name" value="Cupredoxin"/>
</dbReference>
<name>A0A1U8BGH2_NELNU</name>
<dbReference type="STRING" id="4432.A0A1U8BGH2"/>
<dbReference type="RefSeq" id="XP_010275992.1">
    <property type="nucleotide sequence ID" value="XM_010277690.2"/>
</dbReference>
<dbReference type="Proteomes" id="UP000189703">
    <property type="component" value="Unplaced"/>
</dbReference>
<evidence type="ECO:0000256" key="9">
    <source>
        <dbReference type="ARBA" id="ARBA00037868"/>
    </source>
</evidence>
<dbReference type="InterPro" id="IPR041846">
    <property type="entry name" value="ENL_dom"/>
</dbReference>
<evidence type="ECO:0000256" key="5">
    <source>
        <dbReference type="ARBA" id="ARBA00023157"/>
    </source>
</evidence>
<dbReference type="KEGG" id="nnu:104610870"/>
<dbReference type="OrthoDB" id="691587at2759"/>
<dbReference type="SUPFAM" id="SSF49503">
    <property type="entry name" value="Cupredoxins"/>
    <property type="match status" value="1"/>
</dbReference>
<dbReference type="PROSITE" id="PS51485">
    <property type="entry name" value="PHYTOCYANIN"/>
    <property type="match status" value="1"/>
</dbReference>
<reference evidence="14" key="1">
    <citation type="submission" date="2025-08" db="UniProtKB">
        <authorList>
            <consortium name="RefSeq"/>
        </authorList>
    </citation>
    <scope>IDENTIFICATION</scope>
</reference>
<evidence type="ECO:0000256" key="4">
    <source>
        <dbReference type="ARBA" id="ARBA00023136"/>
    </source>
</evidence>
<evidence type="ECO:0000256" key="12">
    <source>
        <dbReference type="SAM" id="SignalP"/>
    </source>
</evidence>
<feature type="region of interest" description="Disordered" evidence="10">
    <location>
        <begin position="142"/>
        <end position="177"/>
    </location>
</feature>
<sequence length="202" mass="21751">MANSILRSSRHIKLFHALSLFSLSLLIQRVSATEFKVGSSNGWAVPTDANAPSYNQWAEKNRFQIGDSLLFVYTPEKDSVLQVNKDDYTNCNTGQPIALFNDGHTSFKFNQSGPYYFISGIVESCLKNEKMVVVVLADRSGRLAPPSPPPSTETGPSQSPVETPAPVGEESPSPPSGASSMFVSFVVSSIGAFLGSSLLLVM</sequence>
<evidence type="ECO:0000256" key="6">
    <source>
        <dbReference type="ARBA" id="ARBA00023180"/>
    </source>
</evidence>
<evidence type="ECO:0000256" key="10">
    <source>
        <dbReference type="SAM" id="MobiDB-lite"/>
    </source>
</evidence>
<evidence type="ECO:0000256" key="3">
    <source>
        <dbReference type="ARBA" id="ARBA00022729"/>
    </source>
</evidence>
<feature type="compositionally biased region" description="Low complexity" evidence="10">
    <location>
        <begin position="152"/>
        <end position="177"/>
    </location>
</feature>
<dbReference type="GO" id="GO:0098552">
    <property type="term" value="C:side of membrane"/>
    <property type="evidence" value="ECO:0007669"/>
    <property type="project" value="UniProtKB-KW"/>
</dbReference>
<proteinExistence type="inferred from homology"/>
<organism evidence="13 14">
    <name type="scientific">Nelumbo nucifera</name>
    <name type="common">Sacred lotus</name>
    <dbReference type="NCBI Taxonomy" id="4432"/>
    <lineage>
        <taxon>Eukaryota</taxon>
        <taxon>Viridiplantae</taxon>
        <taxon>Streptophyta</taxon>
        <taxon>Embryophyta</taxon>
        <taxon>Tracheophyta</taxon>
        <taxon>Spermatophyta</taxon>
        <taxon>Magnoliopsida</taxon>
        <taxon>Proteales</taxon>
        <taxon>Nelumbonaceae</taxon>
        <taxon>Nelumbo</taxon>
    </lineage>
</organism>
<keyword evidence="13" id="KW-1185">Reference proteome</keyword>
<dbReference type="OMA" id="DWSVPMD"/>
<dbReference type="eggNOG" id="ENOG502RZQI">
    <property type="taxonomic scope" value="Eukaryota"/>
</dbReference>
<dbReference type="FunCoup" id="A0A1U8BGH2">
    <property type="interactions" value="200"/>
</dbReference>
<keyword evidence="4 11" id="KW-0472">Membrane</keyword>
<protein>
    <submittedName>
        <fullName evidence="14">Early nodulin-like protein 3</fullName>
    </submittedName>
</protein>
<keyword evidence="5" id="KW-1015">Disulfide bond</keyword>
<evidence type="ECO:0000256" key="1">
    <source>
        <dbReference type="ARBA" id="ARBA00004589"/>
    </source>
</evidence>
<dbReference type="FunFam" id="2.60.40.420:FF:000010">
    <property type="entry name" value="Early nodulin-like protein 1"/>
    <property type="match status" value="1"/>
</dbReference>
<dbReference type="CDD" id="cd11019">
    <property type="entry name" value="OsENODL1_like"/>
    <property type="match status" value="1"/>
</dbReference>
<dbReference type="AlphaFoldDB" id="A0A1U8BGH2"/>
<dbReference type="GO" id="GO:0009055">
    <property type="term" value="F:electron transfer activity"/>
    <property type="evidence" value="ECO:0007669"/>
    <property type="project" value="InterPro"/>
</dbReference>
<keyword evidence="6" id="KW-0325">Glycoprotein</keyword>
<dbReference type="GO" id="GO:0012505">
    <property type="term" value="C:endomembrane system"/>
    <property type="evidence" value="ECO:0007669"/>
    <property type="project" value="UniProtKB-SubCell"/>
</dbReference>
<dbReference type="InterPro" id="IPR039391">
    <property type="entry name" value="Phytocyanin-like"/>
</dbReference>
<dbReference type="InterPro" id="IPR003245">
    <property type="entry name" value="Phytocyanin_dom"/>
</dbReference>
<keyword evidence="7" id="KW-0449">Lipoprotein</keyword>
<dbReference type="PANTHER" id="PTHR33021:SF253">
    <property type="entry name" value="EARLY NODULIN-LIKE PROTEIN 9"/>
    <property type="match status" value="1"/>
</dbReference>